<dbReference type="CDD" id="cd01949">
    <property type="entry name" value="GGDEF"/>
    <property type="match status" value="1"/>
</dbReference>
<dbReference type="InterPro" id="IPR050469">
    <property type="entry name" value="Diguanylate_Cyclase"/>
</dbReference>
<keyword evidence="3" id="KW-0175">Coiled coil</keyword>
<dbReference type="PROSITE" id="PS50887">
    <property type="entry name" value="GGDEF"/>
    <property type="match status" value="1"/>
</dbReference>
<dbReference type="KEGG" id="orp:MOP44_26095"/>
<dbReference type="Gene3D" id="3.30.70.270">
    <property type="match status" value="1"/>
</dbReference>
<evidence type="ECO:0000313" key="5">
    <source>
        <dbReference type="EMBL" id="UWZ84017.1"/>
    </source>
</evidence>
<sequence length="369" mass="41071">MASAIPQARFDYTQAMEFLLQVVQDISLARDLPRLMEIVRHAARTLTGADGATFVLRDGDQCYYAEEDAIAPLWKGSRFPMRTCISGWVMMNRAPVIIEDIFADARIPIEAYRPTFVRSLAMVPIRAKDPVGAIGNYWARLYRPDPLQMKILQALADTTSVALENVQLYNTLENRVLERTKELEKANEEIRQLSLTDELTGLNNRRGFSLLACQLLRTTKRSGQANWLLFADVDGLKRVNDGMGHEAGDRLICAAARALRDTFREQDILARIGGDEFVVFGVGECAAAEARDRLQTSIDRHNAYRGNGPELSMSFGIAQSKADVSLDALISQADSAMYTAKRGRPEHLYAGAAEPMQQGAMLPDQRASR</sequence>
<dbReference type="Gene3D" id="3.30.450.40">
    <property type="match status" value="1"/>
</dbReference>
<dbReference type="InterPro" id="IPR029016">
    <property type="entry name" value="GAF-like_dom_sf"/>
</dbReference>
<dbReference type="SUPFAM" id="SSF55781">
    <property type="entry name" value="GAF domain-like"/>
    <property type="match status" value="1"/>
</dbReference>
<dbReference type="SMART" id="SM00267">
    <property type="entry name" value="GGDEF"/>
    <property type="match status" value="1"/>
</dbReference>
<reference evidence="5" key="1">
    <citation type="submission" date="2021-04" db="EMBL/GenBank/DDBJ databases">
        <title>Phylogenetic analysis of Acidobacteriaceae.</title>
        <authorList>
            <person name="Qiu L."/>
            <person name="Zhang Q."/>
        </authorList>
    </citation>
    <scope>NUCLEOTIDE SEQUENCE</scope>
    <source>
        <strain evidence="5">DSM 25168</strain>
    </source>
</reference>
<evidence type="ECO:0000259" key="4">
    <source>
        <dbReference type="PROSITE" id="PS50887"/>
    </source>
</evidence>
<dbReference type="InterPro" id="IPR003018">
    <property type="entry name" value="GAF"/>
</dbReference>
<evidence type="ECO:0000313" key="6">
    <source>
        <dbReference type="Proteomes" id="UP001059380"/>
    </source>
</evidence>
<dbReference type="Pfam" id="PF13185">
    <property type="entry name" value="GAF_2"/>
    <property type="match status" value="1"/>
</dbReference>
<protein>
    <recommendedName>
        <fullName evidence="1">diguanylate cyclase</fullName>
        <ecNumber evidence="1">2.7.7.65</ecNumber>
    </recommendedName>
</protein>
<evidence type="ECO:0000256" key="1">
    <source>
        <dbReference type="ARBA" id="ARBA00012528"/>
    </source>
</evidence>
<keyword evidence="6" id="KW-1185">Reference proteome</keyword>
<dbReference type="AlphaFoldDB" id="A0A9J7BNC8"/>
<dbReference type="Proteomes" id="UP001059380">
    <property type="component" value="Chromosome"/>
</dbReference>
<proteinExistence type="predicted"/>
<comment type="catalytic activity">
    <reaction evidence="2">
        <text>2 GTP = 3',3'-c-di-GMP + 2 diphosphate</text>
        <dbReference type="Rhea" id="RHEA:24898"/>
        <dbReference type="ChEBI" id="CHEBI:33019"/>
        <dbReference type="ChEBI" id="CHEBI:37565"/>
        <dbReference type="ChEBI" id="CHEBI:58805"/>
        <dbReference type="EC" id="2.7.7.65"/>
    </reaction>
</comment>
<dbReference type="InterPro" id="IPR000160">
    <property type="entry name" value="GGDEF_dom"/>
</dbReference>
<accession>A0A9J7BNC8</accession>
<dbReference type="Pfam" id="PF00990">
    <property type="entry name" value="GGDEF"/>
    <property type="match status" value="1"/>
</dbReference>
<feature type="coiled-coil region" evidence="3">
    <location>
        <begin position="169"/>
        <end position="196"/>
    </location>
</feature>
<organism evidence="5 6">
    <name type="scientific">Occallatibacter riparius</name>
    <dbReference type="NCBI Taxonomy" id="1002689"/>
    <lineage>
        <taxon>Bacteria</taxon>
        <taxon>Pseudomonadati</taxon>
        <taxon>Acidobacteriota</taxon>
        <taxon>Terriglobia</taxon>
        <taxon>Terriglobales</taxon>
        <taxon>Acidobacteriaceae</taxon>
        <taxon>Occallatibacter</taxon>
    </lineage>
</organism>
<dbReference type="NCBIfam" id="TIGR00254">
    <property type="entry name" value="GGDEF"/>
    <property type="match status" value="1"/>
</dbReference>
<dbReference type="GO" id="GO:0052621">
    <property type="term" value="F:diguanylate cyclase activity"/>
    <property type="evidence" value="ECO:0007669"/>
    <property type="project" value="UniProtKB-EC"/>
</dbReference>
<dbReference type="EC" id="2.7.7.65" evidence="1"/>
<dbReference type="PANTHER" id="PTHR45138">
    <property type="entry name" value="REGULATORY COMPONENTS OF SENSORY TRANSDUCTION SYSTEM"/>
    <property type="match status" value="1"/>
</dbReference>
<dbReference type="RefSeq" id="WP_260793521.1">
    <property type="nucleotide sequence ID" value="NZ_CP093313.1"/>
</dbReference>
<gene>
    <name evidence="5" type="ORF">MOP44_26095</name>
</gene>
<dbReference type="PANTHER" id="PTHR45138:SF9">
    <property type="entry name" value="DIGUANYLATE CYCLASE DGCM-RELATED"/>
    <property type="match status" value="1"/>
</dbReference>
<name>A0A9J7BNC8_9BACT</name>
<feature type="domain" description="GGDEF" evidence="4">
    <location>
        <begin position="224"/>
        <end position="352"/>
    </location>
</feature>
<evidence type="ECO:0000256" key="3">
    <source>
        <dbReference type="SAM" id="Coils"/>
    </source>
</evidence>
<dbReference type="SMART" id="SM00065">
    <property type="entry name" value="GAF"/>
    <property type="match status" value="1"/>
</dbReference>
<dbReference type="SUPFAM" id="SSF55073">
    <property type="entry name" value="Nucleotide cyclase"/>
    <property type="match status" value="1"/>
</dbReference>
<dbReference type="InterPro" id="IPR043128">
    <property type="entry name" value="Rev_trsase/Diguanyl_cyclase"/>
</dbReference>
<dbReference type="EMBL" id="CP093313">
    <property type="protein sequence ID" value="UWZ84017.1"/>
    <property type="molecule type" value="Genomic_DNA"/>
</dbReference>
<evidence type="ECO:0000256" key="2">
    <source>
        <dbReference type="ARBA" id="ARBA00034247"/>
    </source>
</evidence>
<dbReference type="InterPro" id="IPR029787">
    <property type="entry name" value="Nucleotide_cyclase"/>
</dbReference>